<dbReference type="GO" id="GO:0007160">
    <property type="term" value="P:cell-matrix adhesion"/>
    <property type="evidence" value="ECO:0007669"/>
    <property type="project" value="InterPro"/>
</dbReference>
<dbReference type="InterPro" id="IPR051495">
    <property type="entry name" value="Epithelial_Barrier/Signaling"/>
</dbReference>
<keyword evidence="4" id="KW-1185">Reference proteome</keyword>
<proteinExistence type="predicted"/>
<reference evidence="3 4" key="1">
    <citation type="submission" date="2020-06" db="EMBL/GenBank/DDBJ databases">
        <authorList>
            <person name="Li R."/>
            <person name="Bekaert M."/>
        </authorList>
    </citation>
    <scope>NUCLEOTIDE SEQUENCE [LARGE SCALE GENOMIC DNA]</scope>
    <source>
        <strain evidence="4">wild</strain>
    </source>
</reference>
<dbReference type="Pfam" id="PF06119">
    <property type="entry name" value="NIDO"/>
    <property type="match status" value="1"/>
</dbReference>
<protein>
    <submittedName>
        <fullName evidence="3">Alpha-tectorin</fullName>
    </submittedName>
</protein>
<evidence type="ECO:0000256" key="1">
    <source>
        <dbReference type="SAM" id="MobiDB-lite"/>
    </source>
</evidence>
<dbReference type="InterPro" id="IPR003886">
    <property type="entry name" value="NIDO_dom"/>
</dbReference>
<feature type="domain" description="NIDO" evidence="2">
    <location>
        <begin position="52"/>
        <end position="203"/>
    </location>
</feature>
<feature type="region of interest" description="Disordered" evidence="1">
    <location>
        <begin position="337"/>
        <end position="360"/>
    </location>
</feature>
<dbReference type="PANTHER" id="PTHR13802:SF59">
    <property type="entry name" value="SUSHI DOMAIN-CONTAINING PROTEIN 2"/>
    <property type="match status" value="1"/>
</dbReference>
<dbReference type="PROSITE" id="PS51220">
    <property type="entry name" value="NIDO"/>
    <property type="match status" value="1"/>
</dbReference>
<evidence type="ECO:0000259" key="2">
    <source>
        <dbReference type="PROSITE" id="PS51220"/>
    </source>
</evidence>
<organism evidence="3 4">
    <name type="scientific">Mytilus coruscus</name>
    <name type="common">Sea mussel</name>
    <dbReference type="NCBI Taxonomy" id="42192"/>
    <lineage>
        <taxon>Eukaryota</taxon>
        <taxon>Metazoa</taxon>
        <taxon>Spiralia</taxon>
        <taxon>Lophotrochozoa</taxon>
        <taxon>Mollusca</taxon>
        <taxon>Bivalvia</taxon>
        <taxon>Autobranchia</taxon>
        <taxon>Pteriomorphia</taxon>
        <taxon>Mytilida</taxon>
        <taxon>Mytiloidea</taxon>
        <taxon>Mytilidae</taxon>
        <taxon>Mytilinae</taxon>
        <taxon>Mytilus</taxon>
    </lineage>
</organism>
<gene>
    <name evidence="3" type="ORF">MCOR_18627</name>
</gene>
<dbReference type="PANTHER" id="PTHR13802">
    <property type="entry name" value="MUCIN 4-RELATED"/>
    <property type="match status" value="1"/>
</dbReference>
<name>A0A6J8BFV5_MYTCO</name>
<dbReference type="Proteomes" id="UP000507470">
    <property type="component" value="Unassembled WGS sequence"/>
</dbReference>
<evidence type="ECO:0000313" key="3">
    <source>
        <dbReference type="EMBL" id="CAC5382835.1"/>
    </source>
</evidence>
<accession>A0A6J8BFV5</accession>
<dbReference type="AlphaFoldDB" id="A0A6J8BFV5"/>
<dbReference type="EMBL" id="CACVKT020003265">
    <property type="protein sequence ID" value="CAC5382835.1"/>
    <property type="molecule type" value="Genomic_DNA"/>
</dbReference>
<dbReference type="SMART" id="SM00539">
    <property type="entry name" value="NIDO"/>
    <property type="match status" value="1"/>
</dbReference>
<sequence length="485" mass="53733">MILALVIDIPLNSSYQETTPVNKDGTLSFLSPLKWYIPSSFPYKQHARIVATYWADINTETMGDIWYRETYSSMLLGQASSEIRSHFPQQSQFVASWIFISTWENVSFHGADAAGQTQICTFQCILVTDGKYSFAIFNYNRIQLTSGTARVGIRLMVEEVGFDAGDGIHFYSFPGSQTPGIINITKMSNVGIPGKFIFRVDLATIVTSLVKGKTNKPFPLGLGPTLSPYPNQGPIYTYPPDRHTYLDCPFICPSLGLGPTLSPYLNPGPIYTYPPDRYTYLLPISLHGPSKVPPTRFPGEIPTLEPYKPFSPGLGPTISTSPGPDYTYPPLARIVPPTRKVPTQYPGQTFRPGKEPTLSQYKPFTSDLLPTMGPYFTTGPGYTYPPGKVPQTNYLGEIPTLSPNTPFPPVITPKQSPFITPGSGYTYPPGKVQTLNPGKTNKPGIETTLAPQLTFPTRFFANTCTIFDTWLRLQISPRFQLFLLV</sequence>
<dbReference type="OrthoDB" id="6236007at2759"/>
<evidence type="ECO:0000313" key="4">
    <source>
        <dbReference type="Proteomes" id="UP000507470"/>
    </source>
</evidence>